<feature type="region of interest" description="Disordered" evidence="1">
    <location>
        <begin position="653"/>
        <end position="672"/>
    </location>
</feature>
<accession>A0ABS4YEW9</accession>
<dbReference type="InterPro" id="IPR044927">
    <property type="entry name" value="Endonuclea_NS_2"/>
</dbReference>
<protein>
    <recommendedName>
        <fullName evidence="2">Type VII secretion system protein EssD-like domain-containing protein</fullName>
    </recommendedName>
</protein>
<feature type="region of interest" description="Disordered" evidence="1">
    <location>
        <begin position="405"/>
        <end position="550"/>
    </location>
</feature>
<sequence length="767" mass="80489">MTTPPMGGGAPDPVDPSGLINPDQFVCSWTTLDTSSIEAGASSLRTMGTKVRDEVQGMRMTWSSLPASYEGPEQELVYSLLNDPRDAAEDLKERLNSAAVQLDTYAMVLFDIALDLMDLESEAREFRARAQAGYVEEKQYAVGGNSPNRTKTEEVAWDEHGTAVEKNNTLLARYAGLMERISSAAAYCANSINELQMGTVESAFTPVTADAIMNSSQPMPWGSPVAEDRNCGESVWDGTGNFVKNSAVGVSSMAGFDFDDSTTWGQTMKQSWVGAADFGFSSLVAITPVTYLAYVPGISGTGAGQFMQERHRTARDGVGSIVGWDGAAAEAGGDGWHAWKEDPVAAGTETVLNIGTFFIPVGGAVAGGGKVLSTAGRAGRLAKGARGGKHVKGNAADFVMPAGANITKGSTGVFSKGVETSRGRTGVLEDVELEPSPTPSRPGDGAETDPGADAGPPSSSADGSRAAEPPRGRDETDPGGTGDSGDSAAPGRSAETSAPEGRVDTASGGAESHQGDGRGPENSVDAANRAADPGEQSAAPAGRGASKQWAPPAVEHHVDFEGKVGSRTQFPPKGVELEANTAYEVAGRGTYYTDATGRVTHVVTDYGPSSTPNPDLNHPAPNTTYVVNDKHVFVTDAKSRTVEVHAPHLERAEAPRSGSIQQSVGRSAGPGYDGGHFIQNALGGGRERINIAGMLEELNRSGSRTYRPVAQNYYQIEARLRSAIDGGSEVGESVYLKYGESDTPSRITIQYTIDGEAKRRVFQNVRH</sequence>
<evidence type="ECO:0000259" key="2">
    <source>
        <dbReference type="Pfam" id="PF13930"/>
    </source>
</evidence>
<reference evidence="3 4" key="1">
    <citation type="submission" date="2021-03" db="EMBL/GenBank/DDBJ databases">
        <title>Sequencing the genomes of 1000 actinobacteria strains.</title>
        <authorList>
            <person name="Klenk H.-P."/>
        </authorList>
    </citation>
    <scope>NUCLEOTIDE SEQUENCE [LARGE SCALE GENOMIC DNA]</scope>
    <source>
        <strain evidence="3 4">DSM 14564</strain>
    </source>
</reference>
<name>A0ABS4YEW9_9MICO</name>
<keyword evidence="4" id="KW-1185">Reference proteome</keyword>
<dbReference type="Pfam" id="PF13930">
    <property type="entry name" value="Endonuclea_NS_2"/>
    <property type="match status" value="1"/>
</dbReference>
<dbReference type="RefSeq" id="WP_209886347.1">
    <property type="nucleotide sequence ID" value="NZ_BAAAJV010000022.1"/>
</dbReference>
<proteinExistence type="predicted"/>
<evidence type="ECO:0000313" key="4">
    <source>
        <dbReference type="Proteomes" id="UP000698222"/>
    </source>
</evidence>
<dbReference type="EMBL" id="JAGIOC010000001">
    <property type="protein sequence ID" value="MBP2407324.1"/>
    <property type="molecule type" value="Genomic_DNA"/>
</dbReference>
<comment type="caution">
    <text evidence="3">The sequence shown here is derived from an EMBL/GenBank/DDBJ whole genome shotgun (WGS) entry which is preliminary data.</text>
</comment>
<evidence type="ECO:0000256" key="1">
    <source>
        <dbReference type="SAM" id="MobiDB-lite"/>
    </source>
</evidence>
<gene>
    <name evidence="3" type="ORF">JOF44_000227</name>
</gene>
<dbReference type="Proteomes" id="UP000698222">
    <property type="component" value="Unassembled WGS sequence"/>
</dbReference>
<feature type="domain" description="Type VII secretion system protein EssD-like" evidence="2">
    <location>
        <begin position="621"/>
        <end position="754"/>
    </location>
</feature>
<organism evidence="3 4">
    <name type="scientific">Brachybacterium fresconis</name>
    <dbReference type="NCBI Taxonomy" id="173363"/>
    <lineage>
        <taxon>Bacteria</taxon>
        <taxon>Bacillati</taxon>
        <taxon>Actinomycetota</taxon>
        <taxon>Actinomycetes</taxon>
        <taxon>Micrococcales</taxon>
        <taxon>Dermabacteraceae</taxon>
        <taxon>Brachybacterium</taxon>
    </lineage>
</organism>
<evidence type="ECO:0000313" key="3">
    <source>
        <dbReference type="EMBL" id="MBP2407324.1"/>
    </source>
</evidence>